<protein>
    <submittedName>
        <fullName evidence="1">Uncharacterized protein</fullName>
    </submittedName>
</protein>
<accession>A0A0F8ZJG4</accession>
<feature type="non-terminal residue" evidence="1">
    <location>
        <position position="1"/>
    </location>
</feature>
<organism evidence="1">
    <name type="scientific">marine sediment metagenome</name>
    <dbReference type="NCBI Taxonomy" id="412755"/>
    <lineage>
        <taxon>unclassified sequences</taxon>
        <taxon>metagenomes</taxon>
        <taxon>ecological metagenomes</taxon>
    </lineage>
</organism>
<reference evidence="1" key="1">
    <citation type="journal article" date="2015" name="Nature">
        <title>Complex archaea that bridge the gap between prokaryotes and eukaryotes.</title>
        <authorList>
            <person name="Spang A."/>
            <person name="Saw J.H."/>
            <person name="Jorgensen S.L."/>
            <person name="Zaremba-Niedzwiedzka K."/>
            <person name="Martijn J."/>
            <person name="Lind A.E."/>
            <person name="van Eijk R."/>
            <person name="Schleper C."/>
            <person name="Guy L."/>
            <person name="Ettema T.J."/>
        </authorList>
    </citation>
    <scope>NUCLEOTIDE SEQUENCE</scope>
</reference>
<proteinExistence type="predicted"/>
<comment type="caution">
    <text evidence="1">The sequence shown here is derived from an EMBL/GenBank/DDBJ whole genome shotgun (WGS) entry which is preliminary data.</text>
</comment>
<sequence>SGTCTYTITITDNVNRGIVKITGVDSATSATATVLNDLVTADVNVTTWCEGYWSDYRGWPKTVVFHQQRLVYGGSASYPQTIWFGKQDPDDYANFTEGTLDTSAFTIALPGQNPVRWLFSQDYLLIGTSGSCGKYGSQGESATPTSPDYQQQTPLGGAAFSAIQANTGVLYVERGGRRIREFGYKLASDKYESDNVTILSPEITESGVKDVAFQLRPDPILWCVLNNGEIATLTYQKSQSVVAWTKQITDGDFESVTVISSGNQEDEVWVSVERTIDSNTVRYIEQFQPRDWGSDINDCWFVDSGLSYDGIATASFTGLDHLIGEDLSVYADTLIDSNEVVDANGAITIDNAASRVLVGLPFTSKLETLPLVIDPQDRVANKKIRRVYFDLYRTGYLQYGNGASSDLTNMNFKNSLAADPNATAQGLYTSITSPKNGAW</sequence>
<feature type="non-terminal residue" evidence="1">
    <location>
        <position position="439"/>
    </location>
</feature>
<evidence type="ECO:0000313" key="1">
    <source>
        <dbReference type="EMBL" id="KKK93938.1"/>
    </source>
</evidence>
<gene>
    <name evidence="1" type="ORF">LCGC14_2687880</name>
</gene>
<dbReference type="AlphaFoldDB" id="A0A0F8ZJG4"/>
<name>A0A0F8ZJG4_9ZZZZ</name>
<dbReference type="EMBL" id="LAZR01047558">
    <property type="protein sequence ID" value="KKK93938.1"/>
    <property type="molecule type" value="Genomic_DNA"/>
</dbReference>